<dbReference type="Proteomes" id="UP000789702">
    <property type="component" value="Unassembled WGS sequence"/>
</dbReference>
<dbReference type="EMBL" id="CAJVPU010002546">
    <property type="protein sequence ID" value="CAG8502955.1"/>
    <property type="molecule type" value="Genomic_DNA"/>
</dbReference>
<proteinExistence type="predicted"/>
<evidence type="ECO:0000313" key="1">
    <source>
        <dbReference type="EMBL" id="CAG8502955.1"/>
    </source>
</evidence>
<feature type="non-terminal residue" evidence="1">
    <location>
        <position position="1"/>
    </location>
</feature>
<comment type="caution">
    <text evidence="1">The sequence shown here is derived from an EMBL/GenBank/DDBJ whole genome shotgun (WGS) entry which is preliminary data.</text>
</comment>
<organism evidence="1 2">
    <name type="scientific">Dentiscutata heterogama</name>
    <dbReference type="NCBI Taxonomy" id="1316150"/>
    <lineage>
        <taxon>Eukaryota</taxon>
        <taxon>Fungi</taxon>
        <taxon>Fungi incertae sedis</taxon>
        <taxon>Mucoromycota</taxon>
        <taxon>Glomeromycotina</taxon>
        <taxon>Glomeromycetes</taxon>
        <taxon>Diversisporales</taxon>
        <taxon>Gigasporaceae</taxon>
        <taxon>Dentiscutata</taxon>
    </lineage>
</organism>
<name>A0ACA9L2X1_9GLOM</name>
<sequence length="68" mass="7921">RNPKWKYCGKIEAKSENIFKAKNAVKPPEEDKEDPKKKEYIGGPIKIKINSDEKEKQIDVYSQNEAKK</sequence>
<reference evidence="1" key="1">
    <citation type="submission" date="2021-06" db="EMBL/GenBank/DDBJ databases">
        <authorList>
            <person name="Kallberg Y."/>
            <person name="Tangrot J."/>
            <person name="Rosling A."/>
        </authorList>
    </citation>
    <scope>NUCLEOTIDE SEQUENCE</scope>
    <source>
        <strain evidence="1">IL203A</strain>
    </source>
</reference>
<accession>A0ACA9L2X1</accession>
<protein>
    <submittedName>
        <fullName evidence="1">12872_t:CDS:1</fullName>
    </submittedName>
</protein>
<keyword evidence="2" id="KW-1185">Reference proteome</keyword>
<gene>
    <name evidence="1" type="ORF">DHETER_LOCUS3092</name>
</gene>
<evidence type="ECO:0000313" key="2">
    <source>
        <dbReference type="Proteomes" id="UP000789702"/>
    </source>
</evidence>